<dbReference type="Proteomes" id="UP000663791">
    <property type="component" value="Unassembled WGS sequence"/>
</dbReference>
<protein>
    <recommendedName>
        <fullName evidence="4">Lipoprotein</fullName>
    </recommendedName>
</protein>
<comment type="caution">
    <text evidence="2">The sequence shown here is derived from an EMBL/GenBank/DDBJ whole genome shotgun (WGS) entry which is preliminary data.</text>
</comment>
<keyword evidence="1" id="KW-0732">Signal</keyword>
<gene>
    <name evidence="2" type="ORF">JK386_00865</name>
</gene>
<feature type="signal peptide" evidence="1">
    <location>
        <begin position="1"/>
        <end position="23"/>
    </location>
</feature>
<evidence type="ECO:0008006" key="4">
    <source>
        <dbReference type="Google" id="ProtNLM"/>
    </source>
</evidence>
<keyword evidence="3" id="KW-1185">Reference proteome</keyword>
<evidence type="ECO:0000313" key="3">
    <source>
        <dbReference type="Proteomes" id="UP000663791"/>
    </source>
</evidence>
<dbReference type="RefSeq" id="WP_205289753.1">
    <property type="nucleotide sequence ID" value="NZ_CP074406.1"/>
</dbReference>
<reference evidence="2" key="1">
    <citation type="submission" date="2021-01" db="EMBL/GenBank/DDBJ databases">
        <title>Novel species in genus Nocardioides.</title>
        <authorList>
            <person name="Zhang G."/>
        </authorList>
    </citation>
    <scope>NUCLEOTIDE SEQUENCE</scope>
    <source>
        <strain evidence="2">Zg-536</strain>
    </source>
</reference>
<dbReference type="EMBL" id="JAERTX010000001">
    <property type="protein sequence ID" value="MBM9458449.1"/>
    <property type="molecule type" value="Genomic_DNA"/>
</dbReference>
<dbReference type="PROSITE" id="PS51257">
    <property type="entry name" value="PROKAR_LIPOPROTEIN"/>
    <property type="match status" value="1"/>
</dbReference>
<dbReference type="AlphaFoldDB" id="A0A938Y752"/>
<name>A0A938Y752_9ACTN</name>
<proteinExistence type="predicted"/>
<accession>A0A938Y752</accession>
<sequence>MNQRVRTALAVAAAGAASVACTAAVTAAVDGDGEQQIYSTYSARQIEDLWDNADQKLFVPTAMPAGAADTDEPGFQLNSINIDEVRKKEPGRRVAVSYYYSHVLSGNDEFRIYQRPENAVPDPGPCGPDDVPHITRTVDATTLTICGAGLVDTKAKNYWTTVDFTVDYDKASWLD</sequence>
<feature type="chain" id="PRO_5039460440" description="Lipoprotein" evidence="1">
    <location>
        <begin position="24"/>
        <end position="175"/>
    </location>
</feature>
<evidence type="ECO:0000256" key="1">
    <source>
        <dbReference type="SAM" id="SignalP"/>
    </source>
</evidence>
<organism evidence="2 3">
    <name type="scientific">Nocardioides faecalis</name>
    <dbReference type="NCBI Taxonomy" id="2803858"/>
    <lineage>
        <taxon>Bacteria</taxon>
        <taxon>Bacillati</taxon>
        <taxon>Actinomycetota</taxon>
        <taxon>Actinomycetes</taxon>
        <taxon>Propionibacteriales</taxon>
        <taxon>Nocardioidaceae</taxon>
        <taxon>Nocardioides</taxon>
    </lineage>
</organism>
<evidence type="ECO:0000313" key="2">
    <source>
        <dbReference type="EMBL" id="MBM9458449.1"/>
    </source>
</evidence>